<reference evidence="5" key="1">
    <citation type="journal article" date="2021" name="PeerJ">
        <title>Extensive microbial diversity within the chicken gut microbiome revealed by metagenomics and culture.</title>
        <authorList>
            <person name="Gilroy R."/>
            <person name="Ravi A."/>
            <person name="Getino M."/>
            <person name="Pursley I."/>
            <person name="Horton D.L."/>
            <person name="Alikhan N.F."/>
            <person name="Baker D."/>
            <person name="Gharbi K."/>
            <person name="Hall N."/>
            <person name="Watson M."/>
            <person name="Adriaenssens E.M."/>
            <person name="Foster-Nyarko E."/>
            <person name="Jarju S."/>
            <person name="Secka A."/>
            <person name="Antonio M."/>
            <person name="Oren A."/>
            <person name="Chaudhuri R.R."/>
            <person name="La Ragione R."/>
            <person name="Hildebrand F."/>
            <person name="Pallen M.J."/>
        </authorList>
    </citation>
    <scope>NUCLEOTIDE SEQUENCE</scope>
    <source>
        <strain evidence="5">Gambia15-2214</strain>
    </source>
</reference>
<dbReference type="SMART" id="SM00740">
    <property type="entry name" value="PASTA"/>
    <property type="match status" value="1"/>
</dbReference>
<evidence type="ECO:0000256" key="1">
    <source>
        <dbReference type="ARBA" id="ARBA00004370"/>
    </source>
</evidence>
<dbReference type="InterPro" id="IPR001460">
    <property type="entry name" value="PCN-bd_Tpept"/>
</dbReference>
<dbReference type="AlphaFoldDB" id="A0A9E2NZD5"/>
<dbReference type="SUPFAM" id="SSF54184">
    <property type="entry name" value="Penicillin-binding protein 2x (pbp-2x), c-terminal domain"/>
    <property type="match status" value="1"/>
</dbReference>
<feature type="domain" description="PASTA" evidence="4">
    <location>
        <begin position="567"/>
        <end position="621"/>
    </location>
</feature>
<dbReference type="PANTHER" id="PTHR30627">
    <property type="entry name" value="PEPTIDOGLYCAN D,D-TRANSPEPTIDASE"/>
    <property type="match status" value="1"/>
</dbReference>
<dbReference type="InterPro" id="IPR050515">
    <property type="entry name" value="Beta-lactam/transpept"/>
</dbReference>
<dbReference type="GO" id="GO:0004180">
    <property type="term" value="F:carboxypeptidase activity"/>
    <property type="evidence" value="ECO:0007669"/>
    <property type="project" value="UniProtKB-KW"/>
</dbReference>
<dbReference type="InterPro" id="IPR005543">
    <property type="entry name" value="PASTA_dom"/>
</dbReference>
<dbReference type="SUPFAM" id="SSF56601">
    <property type="entry name" value="beta-lactamase/transpeptidase-like"/>
    <property type="match status" value="1"/>
</dbReference>
<dbReference type="Proteomes" id="UP000823914">
    <property type="component" value="Unassembled WGS sequence"/>
</dbReference>
<comment type="caution">
    <text evidence="5">The sequence shown here is derived from an EMBL/GenBank/DDBJ whole genome shotgun (WGS) entry which is preliminary data.</text>
</comment>
<gene>
    <name evidence="5" type="ORF">IAA16_05310</name>
</gene>
<keyword evidence="3" id="KW-0472">Membrane</keyword>
<evidence type="ECO:0000259" key="4">
    <source>
        <dbReference type="PROSITE" id="PS51178"/>
    </source>
</evidence>
<evidence type="ECO:0000313" key="6">
    <source>
        <dbReference type="Proteomes" id="UP000823914"/>
    </source>
</evidence>
<dbReference type="CDD" id="cd06575">
    <property type="entry name" value="PASTA_Pbp2x-like_2"/>
    <property type="match status" value="1"/>
</dbReference>
<comment type="subcellular location">
    <subcellularLocation>
        <location evidence="1">Membrane</location>
    </subcellularLocation>
</comment>
<accession>A0A9E2NZD5</accession>
<dbReference type="GO" id="GO:0008658">
    <property type="term" value="F:penicillin binding"/>
    <property type="evidence" value="ECO:0007669"/>
    <property type="project" value="InterPro"/>
</dbReference>
<sequence>MNTMISKKIFAFFATLLVLVSIYIIYLYGVLAFEPVTDNPNPMAQFTRGEILDRNGKPLAISTNFYHLSVTPSAVKNPRLMAQLFAPVLEIDEEEIFQKITEATRVFYLKKRLDITSYDTLQNIIKKNDLTGVRFDKIPGRIYPENDLAAQLIGFMGDSGDGLAGVEYSMQAELEPKYGATAETSRPGQNVYLTIDADLQYKLEKIAHKAMADTQAESMMLLAADAKTGEILSYVSLPSVNLNEYTDSSVEQRQDRPATYAYEPGSVFKIFSVASVYDAGLISPDEIFVCDGKYDVKTSNGERVTITCLDHHGAITAEQALQYSCNDALAQISAKVNSEYFLSKIRALGFGEKTGIELPSETAGLVRSTTDRLWSGRSKPTIAIGQEISVSALQMVQATTALTNGGVPVKLSVISRITDKDNNEVFTHIPEYKEPVFSPVTANYLLQCMKSTAQVGTGYRAALGDISVGVKTGTAQMIDSTTGGYSETDFLSNCVAVFPTENPEIILYIVITKAKGETYSGRIVAPVVREAADVIIDHMGMTREGAASLSHSGVIAVPGENLPEFTDVLPDYTGASKRTIVSLFQKTDWEISIVGDGYVVQQNPPAGTPITENMKIEFYLE</sequence>
<evidence type="ECO:0000313" key="5">
    <source>
        <dbReference type="EMBL" id="MBU3849964.1"/>
    </source>
</evidence>
<dbReference type="GO" id="GO:0071555">
    <property type="term" value="P:cell wall organization"/>
    <property type="evidence" value="ECO:0007669"/>
    <property type="project" value="TreeGrafter"/>
</dbReference>
<evidence type="ECO:0000256" key="3">
    <source>
        <dbReference type="ARBA" id="ARBA00023136"/>
    </source>
</evidence>
<proteinExistence type="predicted"/>
<dbReference type="PANTHER" id="PTHR30627:SF1">
    <property type="entry name" value="PEPTIDOGLYCAN D,D-TRANSPEPTIDASE FTSI"/>
    <property type="match status" value="1"/>
</dbReference>
<name>A0A9E2NZD5_9SPIR</name>
<keyword evidence="2" id="KW-0645">Protease</keyword>
<dbReference type="GO" id="GO:0005886">
    <property type="term" value="C:plasma membrane"/>
    <property type="evidence" value="ECO:0007669"/>
    <property type="project" value="TreeGrafter"/>
</dbReference>
<organism evidence="5 6">
    <name type="scientific">Candidatus Treponema excrementipullorum</name>
    <dbReference type="NCBI Taxonomy" id="2838768"/>
    <lineage>
        <taxon>Bacteria</taxon>
        <taxon>Pseudomonadati</taxon>
        <taxon>Spirochaetota</taxon>
        <taxon>Spirochaetia</taxon>
        <taxon>Spirochaetales</taxon>
        <taxon>Treponemataceae</taxon>
        <taxon>Treponema</taxon>
    </lineage>
</organism>
<protein>
    <submittedName>
        <fullName evidence="5">Transpeptidase family protein</fullName>
    </submittedName>
</protein>
<dbReference type="Pfam" id="PF00905">
    <property type="entry name" value="Transpeptidase"/>
    <property type="match status" value="1"/>
</dbReference>
<dbReference type="InterPro" id="IPR012338">
    <property type="entry name" value="Beta-lactam/transpept-like"/>
</dbReference>
<dbReference type="Pfam" id="PF03793">
    <property type="entry name" value="PASTA"/>
    <property type="match status" value="1"/>
</dbReference>
<dbReference type="SUPFAM" id="SSF56519">
    <property type="entry name" value="Penicillin binding protein dimerisation domain"/>
    <property type="match status" value="1"/>
</dbReference>
<evidence type="ECO:0000256" key="2">
    <source>
        <dbReference type="ARBA" id="ARBA00022645"/>
    </source>
</evidence>
<keyword evidence="2" id="KW-0378">Hydrolase</keyword>
<dbReference type="Gene3D" id="3.30.450.330">
    <property type="match status" value="1"/>
</dbReference>
<keyword evidence="2" id="KW-0121">Carboxypeptidase</keyword>
<dbReference type="InterPro" id="IPR036138">
    <property type="entry name" value="PBP_dimer_sf"/>
</dbReference>
<dbReference type="Gene3D" id="3.90.1310.10">
    <property type="entry name" value="Penicillin-binding protein 2a (Domain 2)"/>
    <property type="match status" value="1"/>
</dbReference>
<dbReference type="Pfam" id="PF03717">
    <property type="entry name" value="PBP_dimer"/>
    <property type="match status" value="1"/>
</dbReference>
<reference evidence="5" key="2">
    <citation type="submission" date="2021-04" db="EMBL/GenBank/DDBJ databases">
        <authorList>
            <person name="Gilroy R."/>
        </authorList>
    </citation>
    <scope>NUCLEOTIDE SEQUENCE</scope>
    <source>
        <strain evidence="5">Gambia15-2214</strain>
    </source>
</reference>
<dbReference type="PROSITE" id="PS51178">
    <property type="entry name" value="PASTA"/>
    <property type="match status" value="1"/>
</dbReference>
<dbReference type="Gene3D" id="3.40.710.10">
    <property type="entry name" value="DD-peptidase/beta-lactamase superfamily"/>
    <property type="match status" value="1"/>
</dbReference>
<dbReference type="EMBL" id="JAHLFV010000125">
    <property type="protein sequence ID" value="MBU3849964.1"/>
    <property type="molecule type" value="Genomic_DNA"/>
</dbReference>
<dbReference type="InterPro" id="IPR005311">
    <property type="entry name" value="PBP_dimer"/>
</dbReference>